<accession>A0ABV3DVQ2</accession>
<dbReference type="CDD" id="cd07043">
    <property type="entry name" value="STAS_anti-anti-sigma_factors"/>
    <property type="match status" value="1"/>
</dbReference>
<comment type="caution">
    <text evidence="4">The sequence shown here is derived from an EMBL/GenBank/DDBJ whole genome shotgun (WGS) entry which is preliminary data.</text>
</comment>
<evidence type="ECO:0000259" key="3">
    <source>
        <dbReference type="PROSITE" id="PS50801"/>
    </source>
</evidence>
<keyword evidence="5" id="KW-1185">Reference proteome</keyword>
<dbReference type="Proteomes" id="UP001551482">
    <property type="component" value="Unassembled WGS sequence"/>
</dbReference>
<evidence type="ECO:0000256" key="1">
    <source>
        <dbReference type="ARBA" id="ARBA00009013"/>
    </source>
</evidence>
<dbReference type="Pfam" id="PF01740">
    <property type="entry name" value="STAS"/>
    <property type="match status" value="1"/>
</dbReference>
<feature type="domain" description="STAS" evidence="3">
    <location>
        <begin position="16"/>
        <end position="116"/>
    </location>
</feature>
<proteinExistence type="inferred from homology"/>
<dbReference type="RefSeq" id="WP_358364264.1">
    <property type="nucleotide sequence ID" value="NZ_JBEZFP010000204.1"/>
</dbReference>
<dbReference type="InterPro" id="IPR002645">
    <property type="entry name" value="STAS_dom"/>
</dbReference>
<dbReference type="InterPro" id="IPR003658">
    <property type="entry name" value="Anti-sigma_ant"/>
</dbReference>
<evidence type="ECO:0000256" key="2">
    <source>
        <dbReference type="RuleBase" id="RU003749"/>
    </source>
</evidence>
<dbReference type="Gene3D" id="3.30.750.24">
    <property type="entry name" value="STAS domain"/>
    <property type="match status" value="1"/>
</dbReference>
<dbReference type="NCBIfam" id="TIGR00377">
    <property type="entry name" value="ant_ant_sig"/>
    <property type="match status" value="1"/>
</dbReference>
<evidence type="ECO:0000313" key="4">
    <source>
        <dbReference type="EMBL" id="MEU8139825.1"/>
    </source>
</evidence>
<organism evidence="4 5">
    <name type="scientific">Streptodolium elevatio</name>
    <dbReference type="NCBI Taxonomy" id="3157996"/>
    <lineage>
        <taxon>Bacteria</taxon>
        <taxon>Bacillati</taxon>
        <taxon>Actinomycetota</taxon>
        <taxon>Actinomycetes</taxon>
        <taxon>Kitasatosporales</taxon>
        <taxon>Streptomycetaceae</taxon>
        <taxon>Streptodolium</taxon>
    </lineage>
</organism>
<protein>
    <recommendedName>
        <fullName evidence="2">Anti-sigma factor antagonist</fullName>
    </recommendedName>
</protein>
<dbReference type="PANTHER" id="PTHR33495">
    <property type="entry name" value="ANTI-SIGMA FACTOR ANTAGONIST TM_1081-RELATED-RELATED"/>
    <property type="match status" value="1"/>
</dbReference>
<evidence type="ECO:0000313" key="5">
    <source>
        <dbReference type="Proteomes" id="UP001551482"/>
    </source>
</evidence>
<sequence length="129" mass="13486">MTDRILTASRHVHASGTTVLTLTGDLDYHTAPQLGRAVEETPLGPDNNVVIDLTDLAYCDSTGLTALITAYKQATGAGARLVLAAPSAELLRVFAIVGLDQLFTYQPTADDAVKALGPHDALSQGPLTT</sequence>
<dbReference type="EMBL" id="JBEZFP010000204">
    <property type="protein sequence ID" value="MEU8139825.1"/>
    <property type="molecule type" value="Genomic_DNA"/>
</dbReference>
<gene>
    <name evidence="4" type="ORF">AB0C36_40815</name>
</gene>
<dbReference type="InterPro" id="IPR036513">
    <property type="entry name" value="STAS_dom_sf"/>
</dbReference>
<comment type="similarity">
    <text evidence="1 2">Belongs to the anti-sigma-factor antagonist family.</text>
</comment>
<dbReference type="PROSITE" id="PS50801">
    <property type="entry name" value="STAS"/>
    <property type="match status" value="1"/>
</dbReference>
<dbReference type="PANTHER" id="PTHR33495:SF2">
    <property type="entry name" value="ANTI-SIGMA FACTOR ANTAGONIST TM_1081-RELATED"/>
    <property type="match status" value="1"/>
</dbReference>
<name>A0ABV3DVQ2_9ACTN</name>
<reference evidence="4 5" key="1">
    <citation type="submission" date="2024-06" db="EMBL/GenBank/DDBJ databases">
        <title>The Natural Products Discovery Center: Release of the First 8490 Sequenced Strains for Exploring Actinobacteria Biosynthetic Diversity.</title>
        <authorList>
            <person name="Kalkreuter E."/>
            <person name="Kautsar S.A."/>
            <person name="Yang D."/>
            <person name="Bader C.D."/>
            <person name="Teijaro C.N."/>
            <person name="Fluegel L."/>
            <person name="Davis C.M."/>
            <person name="Simpson J.R."/>
            <person name="Lauterbach L."/>
            <person name="Steele A.D."/>
            <person name="Gui C."/>
            <person name="Meng S."/>
            <person name="Li G."/>
            <person name="Viehrig K."/>
            <person name="Ye F."/>
            <person name="Su P."/>
            <person name="Kiefer A.F."/>
            <person name="Nichols A."/>
            <person name="Cepeda A.J."/>
            <person name="Yan W."/>
            <person name="Fan B."/>
            <person name="Jiang Y."/>
            <person name="Adhikari A."/>
            <person name="Zheng C.-J."/>
            <person name="Schuster L."/>
            <person name="Cowan T.M."/>
            <person name="Smanski M.J."/>
            <person name="Chevrette M.G."/>
            <person name="De Carvalho L.P.S."/>
            <person name="Shen B."/>
        </authorList>
    </citation>
    <scope>NUCLEOTIDE SEQUENCE [LARGE SCALE GENOMIC DNA]</scope>
    <source>
        <strain evidence="4 5">NPDC048946</strain>
    </source>
</reference>
<dbReference type="SUPFAM" id="SSF52091">
    <property type="entry name" value="SpoIIaa-like"/>
    <property type="match status" value="1"/>
</dbReference>